<dbReference type="EMBL" id="SOZJ01000002">
    <property type="protein sequence ID" value="TGJ70661.1"/>
    <property type="molecule type" value="Genomic_DNA"/>
</dbReference>
<comment type="caution">
    <text evidence="1">The sequence shown here is derived from an EMBL/GenBank/DDBJ whole genome shotgun (WGS) entry which is preliminary data.</text>
</comment>
<gene>
    <name evidence="1" type="ORF">EYR41_002694</name>
</gene>
<sequence length="224" mass="25793">MQTEGNLLVSLEYAKISIHGVSDPHRMDDSYSPDSTQFYFRLLTLAPNLEELEIESTKRCEYGCNHYVRLQTPIFTTPAPWFQSQKLKELSILKDTQFTPLEISTLAGIFPNIEALKLDYDYKTPRCQREVDFEDLHGPFMAFKKINRVYLPQPDSRVCRKRLGFEFHGHVECFLNGLDSLNTKNSSSGRRSRVYSRDRYVSDLEGAGDDGQGGPRVKIDFFFA</sequence>
<dbReference type="AlphaFoldDB" id="A0A7C8KE57"/>
<reference evidence="1 2" key="1">
    <citation type="submission" date="2019-03" db="EMBL/GenBank/DDBJ databases">
        <title>Nematode-trapping fungi genome.</title>
        <authorList>
            <person name="Vidal-Diez De Ulzurrun G."/>
        </authorList>
    </citation>
    <scope>NUCLEOTIDE SEQUENCE [LARGE SCALE GENOMIC DNA]</scope>
    <source>
        <strain evidence="1 2">TWF154</strain>
    </source>
</reference>
<protein>
    <submittedName>
        <fullName evidence="1">Uncharacterized protein</fullName>
    </submittedName>
</protein>
<evidence type="ECO:0000313" key="1">
    <source>
        <dbReference type="EMBL" id="TGJ70661.1"/>
    </source>
</evidence>
<accession>A0A7C8KE57</accession>
<evidence type="ECO:0000313" key="2">
    <source>
        <dbReference type="Proteomes" id="UP000297595"/>
    </source>
</evidence>
<name>A0A7C8KE57_ORBOL</name>
<organism evidence="1 2">
    <name type="scientific">Orbilia oligospora</name>
    <name type="common">Nematode-trapping fungus</name>
    <name type="synonym">Arthrobotrys oligospora</name>
    <dbReference type="NCBI Taxonomy" id="2813651"/>
    <lineage>
        <taxon>Eukaryota</taxon>
        <taxon>Fungi</taxon>
        <taxon>Dikarya</taxon>
        <taxon>Ascomycota</taxon>
        <taxon>Pezizomycotina</taxon>
        <taxon>Orbiliomycetes</taxon>
        <taxon>Orbiliales</taxon>
        <taxon>Orbiliaceae</taxon>
        <taxon>Orbilia</taxon>
    </lineage>
</organism>
<dbReference type="Proteomes" id="UP000297595">
    <property type="component" value="Unassembled WGS sequence"/>
</dbReference>
<proteinExistence type="predicted"/>